<dbReference type="Pfam" id="PF03167">
    <property type="entry name" value="UDG"/>
    <property type="match status" value="1"/>
</dbReference>
<keyword evidence="6" id="KW-0479">Metal-binding</keyword>
<dbReference type="SUPFAM" id="SSF52141">
    <property type="entry name" value="Uracil-DNA glycosylase-like"/>
    <property type="match status" value="1"/>
</dbReference>
<evidence type="ECO:0000313" key="14">
    <source>
        <dbReference type="Proteomes" id="UP000244519"/>
    </source>
</evidence>
<dbReference type="InterPro" id="IPR005273">
    <property type="entry name" value="Ura-DNA_glyco_family4"/>
</dbReference>
<protein>
    <recommendedName>
        <fullName evidence="4">Type-4 uracil-DNA glycosylase</fullName>
        <ecNumber evidence="3">3.2.2.27</ecNumber>
    </recommendedName>
</protein>
<dbReference type="OrthoDB" id="5290748at2"/>
<feature type="domain" description="Uracil-DNA glycosylase-like" evidence="12">
    <location>
        <begin position="138"/>
        <end position="296"/>
    </location>
</feature>
<dbReference type="GO" id="GO:0004844">
    <property type="term" value="F:uracil DNA N-glycosylase activity"/>
    <property type="evidence" value="ECO:0007669"/>
    <property type="project" value="UniProtKB-EC"/>
</dbReference>
<dbReference type="SMART" id="SM00986">
    <property type="entry name" value="UDG"/>
    <property type="match status" value="1"/>
</dbReference>
<evidence type="ECO:0000256" key="2">
    <source>
        <dbReference type="ARBA" id="ARBA00006521"/>
    </source>
</evidence>
<evidence type="ECO:0000256" key="8">
    <source>
        <dbReference type="ARBA" id="ARBA00022801"/>
    </source>
</evidence>
<keyword evidence="7" id="KW-0227">DNA damage</keyword>
<evidence type="ECO:0000259" key="12">
    <source>
        <dbReference type="SMART" id="SM00986"/>
    </source>
</evidence>
<dbReference type="RefSeq" id="WP_108673133.1">
    <property type="nucleotide sequence ID" value="NZ_CP025989.1"/>
</dbReference>
<dbReference type="InterPro" id="IPR036895">
    <property type="entry name" value="Uracil-DNA_glycosylase-like_sf"/>
</dbReference>
<dbReference type="GO" id="GO:0046872">
    <property type="term" value="F:metal ion binding"/>
    <property type="evidence" value="ECO:0007669"/>
    <property type="project" value="UniProtKB-KW"/>
</dbReference>
<keyword evidence="5" id="KW-0004">4Fe-4S</keyword>
<evidence type="ECO:0000256" key="11">
    <source>
        <dbReference type="ARBA" id="ARBA00023204"/>
    </source>
</evidence>
<dbReference type="CDD" id="cd10030">
    <property type="entry name" value="UDG-F4_TTUDGA_SPO1dp_like"/>
    <property type="match status" value="1"/>
</dbReference>
<evidence type="ECO:0000256" key="5">
    <source>
        <dbReference type="ARBA" id="ARBA00022485"/>
    </source>
</evidence>
<dbReference type="EC" id="3.2.2.27" evidence="3"/>
<dbReference type="InterPro" id="IPR051536">
    <property type="entry name" value="UDG_Type-4/5"/>
</dbReference>
<evidence type="ECO:0000256" key="6">
    <source>
        <dbReference type="ARBA" id="ARBA00022723"/>
    </source>
</evidence>
<dbReference type="NCBIfam" id="TIGR00758">
    <property type="entry name" value="UDG_fam4"/>
    <property type="match status" value="1"/>
</dbReference>
<accession>A0A2U8BRW4</accession>
<keyword evidence="14" id="KW-1185">Reference proteome</keyword>
<dbReference type="EMBL" id="CP025989">
    <property type="protein sequence ID" value="AWD33096.1"/>
    <property type="molecule type" value="Genomic_DNA"/>
</dbReference>
<evidence type="ECO:0000256" key="9">
    <source>
        <dbReference type="ARBA" id="ARBA00023004"/>
    </source>
</evidence>
<keyword evidence="11" id="KW-0234">DNA repair</keyword>
<keyword evidence="8" id="KW-0378">Hydrolase</keyword>
<dbReference type="Proteomes" id="UP000244519">
    <property type="component" value="Chromosome"/>
</dbReference>
<dbReference type="PANTHER" id="PTHR33693">
    <property type="entry name" value="TYPE-5 URACIL-DNA GLYCOSYLASE"/>
    <property type="match status" value="1"/>
</dbReference>
<dbReference type="SMART" id="SM00987">
    <property type="entry name" value="UreE_C"/>
    <property type="match status" value="1"/>
</dbReference>
<evidence type="ECO:0000256" key="7">
    <source>
        <dbReference type="ARBA" id="ARBA00022763"/>
    </source>
</evidence>
<proteinExistence type="inferred from homology"/>
<comment type="catalytic activity">
    <reaction evidence="1">
        <text>Hydrolyzes single-stranded DNA or mismatched double-stranded DNA and polynucleotides, releasing free uracil.</text>
        <dbReference type="EC" id="3.2.2.27"/>
    </reaction>
</comment>
<evidence type="ECO:0000313" key="13">
    <source>
        <dbReference type="EMBL" id="AWD33096.1"/>
    </source>
</evidence>
<dbReference type="GO" id="GO:0051539">
    <property type="term" value="F:4 iron, 4 sulfur cluster binding"/>
    <property type="evidence" value="ECO:0007669"/>
    <property type="project" value="UniProtKB-KW"/>
</dbReference>
<keyword evidence="10" id="KW-0411">Iron-sulfur</keyword>
<evidence type="ECO:0000256" key="4">
    <source>
        <dbReference type="ARBA" id="ARBA00019403"/>
    </source>
</evidence>
<sequence>MANNIRYTKAMLAIICVQLHKAINSAIHDNFQFLETESIERMNEIILFFQKLEIEKIEKIENRKEMTNAFSSQSPDNTVMDKVNEKIEESAISSDNKRTTSNEITALLEKITTVESLREIVMKFDGCQLKAGAKNTVFADGSPQSSIMIIGEAPGENEDKHGIPFCGESGALLEHILKSVALKRQDVYITNAVFYRPPSNRKPTLEEIDTCRPFVQKHIALVKPPLILLMGATAVESILYYKGALTPIHGKVIPYGKKYNEYITDDEVKINAVPLFHPSYMLRQSLSKKVVWNVLRKIKLEILK</sequence>
<dbReference type="Gene3D" id="3.40.470.10">
    <property type="entry name" value="Uracil-DNA glycosylase-like domain"/>
    <property type="match status" value="1"/>
</dbReference>
<gene>
    <name evidence="13" type="ORF">Fsol_00297</name>
</gene>
<keyword evidence="9" id="KW-0408">Iron</keyword>
<evidence type="ECO:0000256" key="3">
    <source>
        <dbReference type="ARBA" id="ARBA00012030"/>
    </source>
</evidence>
<dbReference type="AlphaFoldDB" id="A0A2U8BRW4"/>
<comment type="similarity">
    <text evidence="2">Belongs to the uracil-DNA glycosylase (UDG) superfamily. Type 4 (UDGa) family.</text>
</comment>
<evidence type="ECO:0000256" key="10">
    <source>
        <dbReference type="ARBA" id="ARBA00023014"/>
    </source>
</evidence>
<evidence type="ECO:0000256" key="1">
    <source>
        <dbReference type="ARBA" id="ARBA00001400"/>
    </source>
</evidence>
<name>A0A2U8BRW4_9RICK</name>
<dbReference type="PANTHER" id="PTHR33693:SF1">
    <property type="entry name" value="TYPE-4 URACIL-DNA GLYCOSYLASE"/>
    <property type="match status" value="1"/>
</dbReference>
<dbReference type="GO" id="GO:0006281">
    <property type="term" value="P:DNA repair"/>
    <property type="evidence" value="ECO:0007669"/>
    <property type="project" value="UniProtKB-KW"/>
</dbReference>
<reference evidence="13 14" key="1">
    <citation type="journal article" date="2018" name="Genome Biol. Evol.">
        <title>The Genome Sequence of "Candidatus Fokinia solitaria": Insights on Reductive Evolution in Rickettsiales.</title>
        <authorList>
            <person name="Floriano A.M."/>
            <person name="Castelli M."/>
            <person name="Krenek S."/>
            <person name="Berendonk T.U."/>
            <person name="Bazzocchi C."/>
            <person name="Petroni G."/>
            <person name="Sassera D."/>
        </authorList>
    </citation>
    <scope>NUCLEOTIDE SEQUENCE [LARGE SCALE GENOMIC DNA]</scope>
    <source>
        <strain evidence="13">Rio ETE_ALG 3VII</strain>
    </source>
</reference>
<dbReference type="KEGG" id="fso:Fsol_00297"/>
<dbReference type="InterPro" id="IPR005122">
    <property type="entry name" value="Uracil-DNA_glycosylase-like"/>
</dbReference>
<organism evidence="13 14">
    <name type="scientific">Candidatus Fokinia solitaria</name>
    <dbReference type="NCBI Taxonomy" id="1802984"/>
    <lineage>
        <taxon>Bacteria</taxon>
        <taxon>Pseudomonadati</taxon>
        <taxon>Pseudomonadota</taxon>
        <taxon>Alphaproteobacteria</taxon>
        <taxon>Rickettsiales</taxon>
        <taxon>Candidatus Midichloriaceae</taxon>
        <taxon>Candidatus Fokinia</taxon>
    </lineage>
</organism>